<dbReference type="Gene3D" id="3.20.20.370">
    <property type="entry name" value="Glycoside hydrolase/deacetylase"/>
    <property type="match status" value="1"/>
</dbReference>
<dbReference type="HOGENOM" id="CLU_019209_0_0_2"/>
<dbReference type="PROSITE" id="PS51677">
    <property type="entry name" value="NODB"/>
    <property type="match status" value="1"/>
</dbReference>
<proteinExistence type="predicted"/>
<accession>A0A075MNK5</accession>
<dbReference type="GO" id="GO:0016798">
    <property type="term" value="F:hydrolase activity, acting on glycosyl bonds"/>
    <property type="evidence" value="ECO:0007669"/>
    <property type="project" value="UniProtKB-KW"/>
</dbReference>
<evidence type="ECO:0000313" key="3">
    <source>
        <dbReference type="Proteomes" id="UP000028194"/>
    </source>
</evidence>
<feature type="domain" description="NodB homology" evidence="1">
    <location>
        <begin position="49"/>
        <end position="284"/>
    </location>
</feature>
<dbReference type="GO" id="GO:0045493">
    <property type="term" value="P:xylan catabolic process"/>
    <property type="evidence" value="ECO:0007669"/>
    <property type="project" value="UniProtKB-KW"/>
</dbReference>
<dbReference type="KEGG" id="nev:NTE_00310"/>
<evidence type="ECO:0000259" key="1">
    <source>
        <dbReference type="PROSITE" id="PS51677"/>
    </source>
</evidence>
<dbReference type="SUPFAM" id="SSF88713">
    <property type="entry name" value="Glycoside hydrolase/deacetylase"/>
    <property type="match status" value="1"/>
</dbReference>
<dbReference type="Proteomes" id="UP000028194">
    <property type="component" value="Chromosome"/>
</dbReference>
<keyword evidence="2" id="KW-0858">Xylan degradation</keyword>
<reference evidence="2 3" key="1">
    <citation type="journal article" date="2014" name="PLoS ONE">
        <title>Genome Sequence of Candidatus Nitrososphaera evergladensis from Group I.1b Enriched from Everglades Soil Reveals Novel Genomic Features of the Ammonia-Oxidizing Archaea.</title>
        <authorList>
            <person name="Zhalnina K.V."/>
            <person name="Dias R."/>
            <person name="Leonard M.T."/>
            <person name="Dorr de Quadros P."/>
            <person name="Camargo F.A."/>
            <person name="Drew J.C."/>
            <person name="Farmerie W.G."/>
            <person name="Daroub S.H."/>
            <person name="Triplett E.W."/>
        </authorList>
    </citation>
    <scope>NUCLEOTIDE SEQUENCE [LARGE SCALE GENOMIC DNA]</scope>
    <source>
        <strain evidence="2 3">SR1</strain>
    </source>
</reference>
<dbReference type="STRING" id="1459636.NTE_00310"/>
<dbReference type="InterPro" id="IPR059177">
    <property type="entry name" value="GH29D-like_dom"/>
</dbReference>
<dbReference type="GO" id="GO:0016810">
    <property type="term" value="F:hydrolase activity, acting on carbon-nitrogen (but not peptide) bonds"/>
    <property type="evidence" value="ECO:0007669"/>
    <property type="project" value="InterPro"/>
</dbReference>
<sequence>MMRLSSKPSRHGAPAFVLAVMLLASSTTLFLGSSDYYYHPKQAYAAPCNCVIFRIDDIQDSWINNVQVAVMDKFIAHSQKATLAEIMNFFGSDSLVLDKTKQGGNAGLFEYALHGWNHDDYTTLSQSQQQSDLQKANDKMQSLYGKKTNIFITPYNVFNANTLTAMKNLNLKIISADTFASYYDSHPSTPFVTSPDSNGIYHAPEITAFSVWTNDQNIQQSASKILSDIDSSISQRGWVVVTMHPQDFANFSSSGEALNSVNQNSIARIDTVLNGINSRGYSIKSFNELVGLAQGGGGDTTPPVVTATPPGGSYSSAQSVTLSANEPVTIYYTTNDSTPTTSSPVYSSPISITSTTTLKFFAVDTAGNASPIKSETYTISGSSFPITHMSDTTKTFGLAMYAGTQQAYAEFVTPGSQLAGKSIDQMTIELRKTGSPTGTVQVGVFNSDSTVKKLFGTKDASTLTSTYMDYTFSLASNDLYTIQSGDRIGVKYSGGNSANFVAVMLDKDAADPFDGANSHLQQYDGTSWLDFTADDLYMILKQTHGATDTTPPTVTAMPAGGTYLTTVSVTLAANEPATTYYTLDGSTPTTSSNVYTTSIQISTTTTLKFFARDTAGNASPVKSETYTINSSPSFPVTHMSDTTQTFGLATNAAAMPSHVEFASSTSQLVGKSIDQITLKMRKTGSPTGTVQVGVFNSDLSVKKLFGTRDAATGITSTYTDYVFSLTNNELYTIQPGDRIGIKYAGGDASNFVAVMLDKDAADPFDGANTYRQQFSTSTNSWTSLTPDDMYMILVQTHG</sequence>
<dbReference type="InterPro" id="IPR002509">
    <property type="entry name" value="NODB_dom"/>
</dbReference>
<name>A0A075MNK5_9ARCH</name>
<dbReference type="InterPro" id="IPR011330">
    <property type="entry name" value="Glyco_hydro/deAcase_b/a-brl"/>
</dbReference>
<keyword evidence="2" id="KW-0119">Carbohydrate metabolism</keyword>
<dbReference type="InterPro" id="IPR050248">
    <property type="entry name" value="Polysacc_deacetylase_ArnD"/>
</dbReference>
<dbReference type="eggNOG" id="arCOG02508">
    <property type="taxonomic scope" value="Archaea"/>
</dbReference>
<protein>
    <submittedName>
        <fullName evidence="2">Putative xylanase/chitin deacetylase</fullName>
    </submittedName>
</protein>
<organism evidence="2 3">
    <name type="scientific">Candidatus Nitrososphaera evergladensis SR1</name>
    <dbReference type="NCBI Taxonomy" id="1459636"/>
    <lineage>
        <taxon>Archaea</taxon>
        <taxon>Nitrososphaerota</taxon>
        <taxon>Nitrososphaeria</taxon>
        <taxon>Nitrososphaerales</taxon>
        <taxon>Nitrososphaeraceae</taxon>
        <taxon>Nitrososphaera</taxon>
    </lineage>
</organism>
<gene>
    <name evidence="2" type="ORF">NTE_00310</name>
</gene>
<keyword evidence="2" id="KW-0378">Hydrolase</keyword>
<evidence type="ECO:0000313" key="2">
    <source>
        <dbReference type="EMBL" id="AIF82392.1"/>
    </source>
</evidence>
<dbReference type="EMBL" id="CP007174">
    <property type="protein sequence ID" value="AIF82392.1"/>
    <property type="molecule type" value="Genomic_DNA"/>
</dbReference>
<keyword evidence="2" id="KW-0624">Polysaccharide degradation</keyword>
<dbReference type="PANTHER" id="PTHR10587">
    <property type="entry name" value="GLYCOSYL TRANSFERASE-RELATED"/>
    <property type="match status" value="1"/>
</dbReference>
<keyword evidence="2" id="KW-0326">Glycosidase</keyword>
<dbReference type="eggNOG" id="arCOG02876">
    <property type="taxonomic scope" value="Archaea"/>
</dbReference>
<dbReference type="Pfam" id="PF13290">
    <property type="entry name" value="CHB_HEX_C_1"/>
    <property type="match status" value="2"/>
</dbReference>
<dbReference type="AlphaFoldDB" id="A0A075MNK5"/>
<keyword evidence="3" id="KW-1185">Reference proteome</keyword>
<dbReference type="Pfam" id="PF01522">
    <property type="entry name" value="Polysacc_deac_1"/>
    <property type="match status" value="1"/>
</dbReference>